<protein>
    <submittedName>
        <fullName evidence="1">Uncharacterized protein</fullName>
    </submittedName>
</protein>
<evidence type="ECO:0000313" key="1">
    <source>
        <dbReference type="EMBL" id="MDX8047248.1"/>
    </source>
</evidence>
<dbReference type="Proteomes" id="UP001277972">
    <property type="component" value="Unassembled WGS sequence"/>
</dbReference>
<sequence>MVQDIYHLIKLDRENTTFKACVVIGYAALDSLNDLINILTPTEILEYKKLQVSKRRLEYCLGRYVGKKSVAKLTGYKELRNFTITKGVFNQPILYSENNNLKSTQLSISHVNNIAVAISFPEEHPMAVDIEEISGKNRSILISQMLVHEHKLLDLISCRNLVGLTLMWTVKEALAKVLKTGLTAPLSIYSISQIEKVDGGYMSEFTNFSQYKVFSCILGEYIISICLPRKTIMHINLSNVPSLLLNI</sequence>
<name>A0ACC6M8D4_9BACI</name>
<dbReference type="EMBL" id="JAWZSR010000010">
    <property type="protein sequence ID" value="MDX8047248.1"/>
    <property type="molecule type" value="Genomic_DNA"/>
</dbReference>
<keyword evidence="2" id="KW-1185">Reference proteome</keyword>
<organism evidence="1 2">
    <name type="scientific">Gracilibacillus pellucidus</name>
    <dbReference type="NCBI Taxonomy" id="3095368"/>
    <lineage>
        <taxon>Bacteria</taxon>
        <taxon>Bacillati</taxon>
        <taxon>Bacillota</taxon>
        <taxon>Bacilli</taxon>
        <taxon>Bacillales</taxon>
        <taxon>Bacillaceae</taxon>
        <taxon>Gracilibacillus</taxon>
    </lineage>
</organism>
<evidence type="ECO:0000313" key="2">
    <source>
        <dbReference type="Proteomes" id="UP001277972"/>
    </source>
</evidence>
<reference evidence="1" key="1">
    <citation type="submission" date="2023-11" db="EMBL/GenBank/DDBJ databases">
        <title>Gracilibacillus pellucida a moderately halophilic bacterium isolated from saline soil in Xinjiang province.</title>
        <authorList>
            <person name="Zhang Z."/>
            <person name="Tan F."/>
            <person name="Wang Y."/>
            <person name="Xia M."/>
        </authorList>
    </citation>
    <scope>NUCLEOTIDE SEQUENCE</scope>
    <source>
        <strain evidence="1">S3-1-1</strain>
    </source>
</reference>
<proteinExistence type="predicted"/>
<comment type="caution">
    <text evidence="1">The sequence shown here is derived from an EMBL/GenBank/DDBJ whole genome shotgun (WGS) entry which is preliminary data.</text>
</comment>
<gene>
    <name evidence="1" type="ORF">SH601_14860</name>
</gene>
<accession>A0ACC6M8D4</accession>